<dbReference type="Proteomes" id="UP001396898">
    <property type="component" value="Unassembled WGS sequence"/>
</dbReference>
<evidence type="ECO:0000313" key="2">
    <source>
        <dbReference type="Proteomes" id="UP001396898"/>
    </source>
</evidence>
<dbReference type="EMBL" id="JAQQWI010000007">
    <property type="protein sequence ID" value="KAK8028474.1"/>
    <property type="molecule type" value="Genomic_DNA"/>
</dbReference>
<name>A0ABR1S9G1_9PEZI</name>
<gene>
    <name evidence="1" type="ORF">PG991_005530</name>
</gene>
<comment type="caution">
    <text evidence="1">The sequence shown here is derived from an EMBL/GenBank/DDBJ whole genome shotgun (WGS) entry which is preliminary data.</text>
</comment>
<proteinExistence type="predicted"/>
<evidence type="ECO:0000313" key="1">
    <source>
        <dbReference type="EMBL" id="KAK8028474.1"/>
    </source>
</evidence>
<keyword evidence="2" id="KW-1185">Reference proteome</keyword>
<organism evidence="1 2">
    <name type="scientific">Apiospora marii</name>
    <dbReference type="NCBI Taxonomy" id="335849"/>
    <lineage>
        <taxon>Eukaryota</taxon>
        <taxon>Fungi</taxon>
        <taxon>Dikarya</taxon>
        <taxon>Ascomycota</taxon>
        <taxon>Pezizomycotina</taxon>
        <taxon>Sordariomycetes</taxon>
        <taxon>Xylariomycetidae</taxon>
        <taxon>Amphisphaeriales</taxon>
        <taxon>Apiosporaceae</taxon>
        <taxon>Apiospora</taxon>
    </lineage>
</organism>
<sequence length="93" mass="10167">MPDVLVARVTNSEVIWHDPSIGTFVDILICATLMKRKSLIIDSATGSAKQEGQGEDLVECEVIDDPCSRNMVQGISSIIRAPNLSLHKMTRLS</sequence>
<accession>A0ABR1S9G1</accession>
<protein>
    <submittedName>
        <fullName evidence="1">Uncharacterized protein</fullName>
    </submittedName>
</protein>
<reference evidence="1 2" key="1">
    <citation type="submission" date="2023-01" db="EMBL/GenBank/DDBJ databases">
        <title>Analysis of 21 Apiospora genomes using comparative genomics revels a genus with tremendous synthesis potential of carbohydrate active enzymes and secondary metabolites.</title>
        <authorList>
            <person name="Sorensen T."/>
        </authorList>
    </citation>
    <scope>NUCLEOTIDE SEQUENCE [LARGE SCALE GENOMIC DNA]</scope>
    <source>
        <strain evidence="1 2">CBS 20057</strain>
    </source>
</reference>